<dbReference type="SMART" id="SM01249">
    <property type="entry name" value="KASH"/>
    <property type="match status" value="1"/>
</dbReference>
<dbReference type="PANTHER" id="PTHR47535:SF9">
    <property type="entry name" value="CALPONIN-HOMOLOGY (CH) DOMAIN-CONTAINING PROTEIN"/>
    <property type="match status" value="1"/>
</dbReference>
<sequence>MGESRSGGVRGRVGVLSADRTGAAIHSSTVMSVAEGSGLRYREGSVEAAETLNYGGSAGGAFIQFGRGSTKDSLHTAGFYDSTAQTGMVETMRTFEDIQQTYGGDDEESSRRRDQWWSTCSEFENWLSEAEVKLEEIHTFMYSDDSLTLEKLNIIRSKKHELDSPESYEMYNHLRNNVDENEELQREKMESLRYRYTLLKTKLKHGDPDRRPIKGLGFPVSRSKISCWGKFKRGLRKIYHGIFGYEDIKNSKVIPRRNKKPGLLYRVCCLALPLWLLLLALLLLAFLLPLTEESNSCSLSNNFARSFNIMLRYQGPPPT</sequence>
<organism evidence="11 12">
    <name type="scientific">Mugilogobius chulae</name>
    <name type="common">yellowstripe goby</name>
    <dbReference type="NCBI Taxonomy" id="88201"/>
    <lineage>
        <taxon>Eukaryota</taxon>
        <taxon>Metazoa</taxon>
        <taxon>Chordata</taxon>
        <taxon>Craniata</taxon>
        <taxon>Vertebrata</taxon>
        <taxon>Euteleostomi</taxon>
        <taxon>Actinopterygii</taxon>
        <taxon>Neopterygii</taxon>
        <taxon>Teleostei</taxon>
        <taxon>Neoteleostei</taxon>
        <taxon>Acanthomorphata</taxon>
        <taxon>Gobiaria</taxon>
        <taxon>Gobiiformes</taxon>
        <taxon>Gobioidei</taxon>
        <taxon>Gobiidae</taxon>
        <taxon>Gobionellinae</taxon>
        <taxon>Mugilogobius</taxon>
    </lineage>
</organism>
<evidence type="ECO:0000256" key="4">
    <source>
        <dbReference type="ARBA" id="ARBA00022989"/>
    </source>
</evidence>
<proteinExistence type="inferred from homology"/>
<evidence type="ECO:0000256" key="8">
    <source>
        <dbReference type="PROSITE-ProRule" id="PRU00385"/>
    </source>
</evidence>
<keyword evidence="12" id="KW-1185">Reference proteome</keyword>
<dbReference type="InterPro" id="IPR052403">
    <property type="entry name" value="LINC-complex_assoc"/>
</dbReference>
<name>A0AAW0NR51_9GOBI</name>
<keyword evidence="4 9" id="KW-1133">Transmembrane helix</keyword>
<evidence type="ECO:0000313" key="12">
    <source>
        <dbReference type="Proteomes" id="UP001460270"/>
    </source>
</evidence>
<accession>A0AAW0NR51</accession>
<dbReference type="GO" id="GO:0005640">
    <property type="term" value="C:nuclear outer membrane"/>
    <property type="evidence" value="ECO:0007669"/>
    <property type="project" value="UniProtKB-SubCell"/>
</dbReference>
<dbReference type="InterPro" id="IPR012315">
    <property type="entry name" value="KASH"/>
</dbReference>
<dbReference type="Proteomes" id="UP001460270">
    <property type="component" value="Unassembled WGS sequence"/>
</dbReference>
<keyword evidence="3" id="KW-0677">Repeat</keyword>
<evidence type="ECO:0000256" key="2">
    <source>
        <dbReference type="ARBA" id="ARBA00022692"/>
    </source>
</evidence>
<reference evidence="12" key="1">
    <citation type="submission" date="2024-04" db="EMBL/GenBank/DDBJ databases">
        <title>Salinicola lusitanus LLJ914,a marine bacterium isolated from the Okinawa Trough.</title>
        <authorList>
            <person name="Li J."/>
        </authorList>
    </citation>
    <scope>NUCLEOTIDE SEQUENCE [LARGE SCALE GENOMIC DNA]</scope>
</reference>
<evidence type="ECO:0000256" key="7">
    <source>
        <dbReference type="ARBA" id="ARBA00046312"/>
    </source>
</evidence>
<keyword evidence="5 8" id="KW-0472">Membrane</keyword>
<dbReference type="GO" id="GO:0007097">
    <property type="term" value="P:nuclear migration"/>
    <property type="evidence" value="ECO:0007669"/>
    <property type="project" value="TreeGrafter"/>
</dbReference>
<dbReference type="AlphaFoldDB" id="A0AAW0NR51"/>
<comment type="caution">
    <text evidence="11">The sequence shown here is derived from an EMBL/GenBank/DDBJ whole genome shotgun (WGS) entry which is preliminary data.</text>
</comment>
<dbReference type="GO" id="GO:0034993">
    <property type="term" value="C:meiotic nuclear membrane microtubule tethering complex"/>
    <property type="evidence" value="ECO:0007669"/>
    <property type="project" value="TreeGrafter"/>
</dbReference>
<evidence type="ECO:0000256" key="9">
    <source>
        <dbReference type="SAM" id="Phobius"/>
    </source>
</evidence>
<keyword evidence="6" id="KW-0539">Nucleus</keyword>
<evidence type="ECO:0000256" key="5">
    <source>
        <dbReference type="ARBA" id="ARBA00023136"/>
    </source>
</evidence>
<keyword evidence="2 8" id="KW-0812">Transmembrane</keyword>
<evidence type="ECO:0000259" key="10">
    <source>
        <dbReference type="PROSITE" id="PS51049"/>
    </source>
</evidence>
<feature type="topological domain" description="Cytoplasmic" evidence="8">
    <location>
        <begin position="1"/>
        <end position="269"/>
    </location>
</feature>
<dbReference type="GO" id="GO:0051015">
    <property type="term" value="F:actin filament binding"/>
    <property type="evidence" value="ECO:0007669"/>
    <property type="project" value="TreeGrafter"/>
</dbReference>
<dbReference type="GO" id="GO:0005737">
    <property type="term" value="C:cytoplasm"/>
    <property type="evidence" value="ECO:0007669"/>
    <property type="project" value="TreeGrafter"/>
</dbReference>
<dbReference type="Pfam" id="PF10541">
    <property type="entry name" value="KASH"/>
    <property type="match status" value="1"/>
</dbReference>
<dbReference type="PANTHER" id="PTHR47535">
    <property type="entry name" value="MUSCLE-SPECIFIC PROTEIN 300 KDA, ISOFORM G"/>
    <property type="match status" value="1"/>
</dbReference>
<evidence type="ECO:0000256" key="6">
    <source>
        <dbReference type="ARBA" id="ARBA00023242"/>
    </source>
</evidence>
<dbReference type="EMBL" id="JBBPFD010000012">
    <property type="protein sequence ID" value="KAK7904175.1"/>
    <property type="molecule type" value="Genomic_DNA"/>
</dbReference>
<protein>
    <recommendedName>
        <fullName evidence="10">KASH domain-containing protein</fullName>
    </recommendedName>
</protein>
<evidence type="ECO:0000256" key="1">
    <source>
        <dbReference type="ARBA" id="ARBA00008619"/>
    </source>
</evidence>
<comment type="similarity">
    <text evidence="1">Belongs to the nesprin family.</text>
</comment>
<gene>
    <name evidence="11" type="ORF">WMY93_016782</name>
</gene>
<dbReference type="PROSITE" id="PS51049">
    <property type="entry name" value="KASH"/>
    <property type="match status" value="1"/>
</dbReference>
<feature type="topological domain" description="Perinuclear space" evidence="8">
    <location>
        <begin position="291"/>
        <end position="319"/>
    </location>
</feature>
<feature type="domain" description="KASH" evidence="10">
    <location>
        <begin position="261"/>
        <end position="319"/>
    </location>
</feature>
<evidence type="ECO:0000313" key="11">
    <source>
        <dbReference type="EMBL" id="KAK7904175.1"/>
    </source>
</evidence>
<comment type="subcellular location">
    <subcellularLocation>
        <location evidence="7">Nucleus outer membrane</location>
        <topology evidence="7">Single-pass type IV membrane protein</topology>
    </subcellularLocation>
</comment>
<feature type="transmembrane region" description="Helical" evidence="9">
    <location>
        <begin position="263"/>
        <end position="288"/>
    </location>
</feature>
<evidence type="ECO:0000256" key="3">
    <source>
        <dbReference type="ARBA" id="ARBA00022737"/>
    </source>
</evidence>